<dbReference type="EMBL" id="LWAJ01000214">
    <property type="protein sequence ID" value="KZL48997.1"/>
    <property type="molecule type" value="Genomic_DNA"/>
</dbReference>
<sequence>MHLSFLIPLCTGLAIGYVSKKFNGEIAYLISLFTVLSLILSLVLAPWQFQLVVLIVVLVSTDRFLLRH</sequence>
<protein>
    <submittedName>
        <fullName evidence="2">Uncharacterized protein</fullName>
    </submittedName>
</protein>
<evidence type="ECO:0000313" key="3">
    <source>
        <dbReference type="Proteomes" id="UP000076555"/>
    </source>
</evidence>
<proteinExistence type="predicted"/>
<keyword evidence="1" id="KW-0812">Transmembrane</keyword>
<organism evidence="2 3">
    <name type="scientific">Nodularia spumigena CENA596</name>
    <dbReference type="NCBI Taxonomy" id="1819295"/>
    <lineage>
        <taxon>Bacteria</taxon>
        <taxon>Bacillati</taxon>
        <taxon>Cyanobacteriota</taxon>
        <taxon>Cyanophyceae</taxon>
        <taxon>Nostocales</taxon>
        <taxon>Nodulariaceae</taxon>
        <taxon>Nodularia</taxon>
    </lineage>
</organism>
<keyword evidence="1" id="KW-0472">Membrane</keyword>
<gene>
    <name evidence="2" type="ORF">A2T98_15155</name>
</gene>
<name>A0A166IXW6_NODSP</name>
<dbReference type="RefSeq" id="WP_063873490.1">
    <property type="nucleotide sequence ID" value="NZ_CAWMRI010000214.1"/>
</dbReference>
<keyword evidence="1" id="KW-1133">Transmembrane helix</keyword>
<reference evidence="2 3" key="1">
    <citation type="submission" date="2016-04" db="EMBL/GenBank/DDBJ databases">
        <title>Draft Genome Assembly of the Bloom-forming Cyanobacterium Nodularia spumigena Strain CENA596 in Shrimp Production Ponds.</title>
        <authorList>
            <person name="Popin R.V."/>
            <person name="Rigonato J."/>
            <person name="Abreu V.A."/>
            <person name="Andreote A.P."/>
            <person name="Silveira S.B."/>
            <person name="Odebrecht C."/>
            <person name="Fiore M.F."/>
        </authorList>
    </citation>
    <scope>NUCLEOTIDE SEQUENCE [LARGE SCALE GENOMIC DNA]</scope>
    <source>
        <strain evidence="2 3">CENA596</strain>
    </source>
</reference>
<evidence type="ECO:0000313" key="2">
    <source>
        <dbReference type="EMBL" id="KZL48997.1"/>
    </source>
</evidence>
<dbReference type="AlphaFoldDB" id="A0A166IXW6"/>
<feature type="transmembrane region" description="Helical" evidence="1">
    <location>
        <begin position="26"/>
        <end position="59"/>
    </location>
</feature>
<dbReference type="OrthoDB" id="583579at2"/>
<accession>A0A166IXW6</accession>
<comment type="caution">
    <text evidence="2">The sequence shown here is derived from an EMBL/GenBank/DDBJ whole genome shotgun (WGS) entry which is preliminary data.</text>
</comment>
<dbReference type="Proteomes" id="UP000076555">
    <property type="component" value="Unassembled WGS sequence"/>
</dbReference>
<evidence type="ECO:0000256" key="1">
    <source>
        <dbReference type="SAM" id="Phobius"/>
    </source>
</evidence>